<accession>S8AC44</accession>
<evidence type="ECO:0000313" key="3">
    <source>
        <dbReference type="Proteomes" id="UP000015100"/>
    </source>
</evidence>
<keyword evidence="1" id="KW-0732">Signal</keyword>
<protein>
    <recommendedName>
        <fullName evidence="4">SnoaL-like domain-containing protein</fullName>
    </recommendedName>
</protein>
<organism evidence="2 3">
    <name type="scientific">Dactylellina haptotyla (strain CBS 200.50)</name>
    <name type="common">Nematode-trapping fungus</name>
    <name type="synonym">Monacrosporium haptotylum</name>
    <dbReference type="NCBI Taxonomy" id="1284197"/>
    <lineage>
        <taxon>Eukaryota</taxon>
        <taxon>Fungi</taxon>
        <taxon>Dikarya</taxon>
        <taxon>Ascomycota</taxon>
        <taxon>Pezizomycotina</taxon>
        <taxon>Orbiliomycetes</taxon>
        <taxon>Orbiliales</taxon>
        <taxon>Orbiliaceae</taxon>
        <taxon>Dactylellina</taxon>
    </lineage>
</organism>
<reference evidence="2 3" key="1">
    <citation type="journal article" date="2013" name="PLoS Genet.">
        <title>Genomic mechanisms accounting for the adaptation to parasitism in nematode-trapping fungi.</title>
        <authorList>
            <person name="Meerupati T."/>
            <person name="Andersson K.M."/>
            <person name="Friman E."/>
            <person name="Kumar D."/>
            <person name="Tunlid A."/>
            <person name="Ahren D."/>
        </authorList>
    </citation>
    <scope>NUCLEOTIDE SEQUENCE [LARGE SCALE GENOMIC DNA]</scope>
    <source>
        <strain evidence="2 3">CBS 200.50</strain>
    </source>
</reference>
<dbReference type="Proteomes" id="UP000015100">
    <property type="component" value="Unassembled WGS sequence"/>
</dbReference>
<dbReference type="HOGENOM" id="CLU_1454349_0_0_1"/>
<dbReference type="EMBL" id="AQGS01000340">
    <property type="protein sequence ID" value="EPS40494.1"/>
    <property type="molecule type" value="Genomic_DNA"/>
</dbReference>
<reference evidence="3" key="2">
    <citation type="submission" date="2013-04" db="EMBL/GenBank/DDBJ databases">
        <title>Genomic mechanisms accounting for the adaptation to parasitism in nematode-trapping fungi.</title>
        <authorList>
            <person name="Ahren D.G."/>
        </authorList>
    </citation>
    <scope>NUCLEOTIDE SEQUENCE [LARGE SCALE GENOMIC DNA]</scope>
    <source>
        <strain evidence="3">CBS 200.50</strain>
    </source>
</reference>
<dbReference type="OrthoDB" id="10339034at2759"/>
<name>S8AC44_DACHA</name>
<feature type="signal peptide" evidence="1">
    <location>
        <begin position="1"/>
        <end position="19"/>
    </location>
</feature>
<evidence type="ECO:0008006" key="4">
    <source>
        <dbReference type="Google" id="ProtNLM"/>
    </source>
</evidence>
<proteinExistence type="predicted"/>
<gene>
    <name evidence="2" type="ORF">H072_5635</name>
</gene>
<evidence type="ECO:0000313" key="2">
    <source>
        <dbReference type="EMBL" id="EPS40494.1"/>
    </source>
</evidence>
<evidence type="ECO:0000256" key="1">
    <source>
        <dbReference type="SAM" id="SignalP"/>
    </source>
</evidence>
<keyword evidence="3" id="KW-1185">Reference proteome</keyword>
<dbReference type="AlphaFoldDB" id="S8AC44"/>
<feature type="chain" id="PRO_5004560377" description="SnoaL-like domain-containing protein" evidence="1">
    <location>
        <begin position="20"/>
        <end position="186"/>
    </location>
</feature>
<comment type="caution">
    <text evidence="2">The sequence shown here is derived from an EMBL/GenBank/DDBJ whole genome shotgun (WGS) entry which is preliminary data.</text>
</comment>
<sequence length="186" mass="20740">MKVSTIITTLFAITTGVLAAPTKQLNTVVPPAPPHPNDNIFSLMISNKHQKDFDGWFLTLTPNFNDGINMIVPSLTGYDRFGLSQGGLYEVIPGTEAVLWAGFSQLTESGQIRPFAFANDGPQVFTFMEAMAFTNDGRLQIDGKSKWALCTYKDVIGREYGKVLSWLDQPFIDPFRKCDNVEIRRV</sequence>